<dbReference type="Proteomes" id="UP000594055">
    <property type="component" value="Segment"/>
</dbReference>
<dbReference type="InterPro" id="IPR011604">
    <property type="entry name" value="PDDEXK-like_dom_sf"/>
</dbReference>
<dbReference type="Gene3D" id="3.90.320.10">
    <property type="match status" value="1"/>
</dbReference>
<evidence type="ECO:0000313" key="2">
    <source>
        <dbReference type="Proteomes" id="UP000594055"/>
    </source>
</evidence>
<organism evidence="1 2">
    <name type="scientific">uncultured phage cr128_1</name>
    <dbReference type="NCBI Taxonomy" id="2772076"/>
    <lineage>
        <taxon>Viruses</taxon>
        <taxon>Duplodnaviria</taxon>
        <taxon>Heunggongvirae</taxon>
        <taxon>Uroviricota</taxon>
        <taxon>Caudoviricetes</taxon>
        <taxon>Crassvirales</taxon>
        <taxon>Steigviridae</taxon>
        <taxon>Asinivirinae</taxon>
        <taxon>Mahlunavirus</taxon>
        <taxon>Mahlunavirus rarus</taxon>
    </lineage>
</organism>
<protein>
    <submittedName>
        <fullName evidence="1">PD-(D/E)XK superfamily exonuclease</fullName>
    </submittedName>
</protein>
<dbReference type="GO" id="GO:0004527">
    <property type="term" value="F:exonuclease activity"/>
    <property type="evidence" value="ECO:0007669"/>
    <property type="project" value="UniProtKB-KW"/>
</dbReference>
<sequence length="346" mass="41633">MKSLYDISWKVNEEEYRSDPAYSYSVIARFNREGFNGLGNLYDKIETPSLLFGSMVDTLLTDGQEEFDRKYEVAELPDISDSLAQIAKMLFNTYHESCKSIEQIPDDAISKIGESCGYYSNPKYASYRIRKIKEECRDYYSLLFLSKDKTLVSTKDYMSACECVEVLKTHRMTKWYFEPNNPFNPEIERFYQLKFKGEWNRIPLRCMADLLIVDHKEKFIIPCDLKTSGKNEWEFYKSFIDWNYWIQAQLYWYLIRQALDKDELYKNYKLLDYRFIVINKYNKKPLVWIYDDTVGFEDHIYGRNRQYLCRHWSKIVSELHYYSTHNVEYPTNISKTNIITEWLNEE</sequence>
<dbReference type="KEGG" id="vg:65130285"/>
<dbReference type="RefSeq" id="YP_010111833.1">
    <property type="nucleotide sequence ID" value="NC_055885.1"/>
</dbReference>
<dbReference type="EMBL" id="MT774392">
    <property type="protein sequence ID" value="QOR59675.1"/>
    <property type="molecule type" value="Genomic_DNA"/>
</dbReference>
<keyword evidence="1" id="KW-0378">Hydrolase</keyword>
<dbReference type="GeneID" id="65130285"/>
<evidence type="ECO:0000313" key="1">
    <source>
        <dbReference type="EMBL" id="QOR59675.1"/>
    </source>
</evidence>
<accession>A0A7M1RZ07</accession>
<name>A0A7M1RZ07_9CAUD</name>
<reference evidence="1 2" key="1">
    <citation type="submission" date="2020-07" db="EMBL/GenBank/DDBJ databases">
        <title>Taxonomic proposal: Crassvirales, a new order of highly abundant and diverse bacterial viruses.</title>
        <authorList>
            <person name="Shkoporov A.N."/>
            <person name="Stockdale S.R."/>
            <person name="Guerin E."/>
            <person name="Ross R.P."/>
            <person name="Hill C."/>
        </authorList>
    </citation>
    <scope>NUCLEOTIDE SEQUENCE [LARGE SCALE GENOMIC DNA]</scope>
</reference>
<keyword evidence="2" id="KW-1185">Reference proteome</keyword>
<keyword evidence="1" id="KW-0540">Nuclease</keyword>
<proteinExistence type="predicted"/>
<keyword evidence="1" id="KW-0269">Exonuclease</keyword>